<comment type="caution">
    <text evidence="2">The sequence shown here is derived from an EMBL/GenBank/DDBJ whole genome shotgun (WGS) entry which is preliminary data.</text>
</comment>
<gene>
    <name evidence="2" type="ORF">Daus18300_014534</name>
</gene>
<reference evidence="2 3" key="1">
    <citation type="journal article" date="2024" name="IMA Fungus">
        <title>IMA Genome - F19 : A genome assembly and annotation guide to empower mycologists, including annotated draft genome sequences of Ceratocystis pirilliformis, Diaporthe australafricana, Fusarium ophioides, Paecilomyces lecythidis, and Sporothrix stenoceras.</title>
        <authorList>
            <person name="Aylward J."/>
            <person name="Wilson A.M."/>
            <person name="Visagie C.M."/>
            <person name="Spraker J."/>
            <person name="Barnes I."/>
            <person name="Buitendag C."/>
            <person name="Ceriani C."/>
            <person name="Del Mar Angel L."/>
            <person name="du Plessis D."/>
            <person name="Fuchs T."/>
            <person name="Gasser K."/>
            <person name="Kramer D."/>
            <person name="Li W."/>
            <person name="Munsamy K."/>
            <person name="Piso A."/>
            <person name="Price J.L."/>
            <person name="Sonnekus B."/>
            <person name="Thomas C."/>
            <person name="van der Nest A."/>
            <person name="van Dijk A."/>
            <person name="van Heerden A."/>
            <person name="van Vuuren N."/>
            <person name="Yilmaz N."/>
            <person name="Duong T.A."/>
            <person name="van der Merwe N.A."/>
            <person name="Wingfield M.J."/>
            <person name="Wingfield B.D."/>
        </authorList>
    </citation>
    <scope>NUCLEOTIDE SEQUENCE [LARGE SCALE GENOMIC DNA]</scope>
    <source>
        <strain evidence="2 3">CMW 18300</strain>
    </source>
</reference>
<dbReference type="Proteomes" id="UP001583177">
    <property type="component" value="Unassembled WGS sequence"/>
</dbReference>
<evidence type="ECO:0000256" key="1">
    <source>
        <dbReference type="SAM" id="MobiDB-lite"/>
    </source>
</evidence>
<evidence type="ECO:0000313" key="3">
    <source>
        <dbReference type="Proteomes" id="UP001583177"/>
    </source>
</evidence>
<feature type="region of interest" description="Disordered" evidence="1">
    <location>
        <begin position="37"/>
        <end position="73"/>
    </location>
</feature>
<name>A0ABR3VUX6_9PEZI</name>
<organism evidence="2 3">
    <name type="scientific">Diaporthe australafricana</name>
    <dbReference type="NCBI Taxonomy" id="127596"/>
    <lineage>
        <taxon>Eukaryota</taxon>
        <taxon>Fungi</taxon>
        <taxon>Dikarya</taxon>
        <taxon>Ascomycota</taxon>
        <taxon>Pezizomycotina</taxon>
        <taxon>Sordariomycetes</taxon>
        <taxon>Sordariomycetidae</taxon>
        <taxon>Diaporthales</taxon>
        <taxon>Diaporthaceae</taxon>
        <taxon>Diaporthe</taxon>
    </lineage>
</organism>
<sequence>MLRCIPALHDVPQIQDEEYRENLAAAAVILRQFEEMDQDEDGGKEADGARPNVHGDVVSPTDLGTRESSQSSDHGVNFLDITKAILRTTTTSGCNGLTDAVGWLALRQEIYYAFSLGRSPQISLPHEQEREASLVNKVILHTYQVAKWNYGDKTVQEWERLKAQEEAVETDCCSHFTPVLKRQADKSRGEVFPLIWYASDGEVTATQHFILGRTVLIAENPNLEHAPDRGLSREAEHQVRSHILQLCGLAMHHLGSAPNLVTAALGIMLYGDYFQDPWERAALLRVLDEWKSKHAWPVRKAYQMMGVQLTP</sequence>
<accession>A0ABR3VUX6</accession>
<dbReference type="EMBL" id="JAWRVE010000312">
    <property type="protein sequence ID" value="KAL1845456.1"/>
    <property type="molecule type" value="Genomic_DNA"/>
</dbReference>
<keyword evidence="3" id="KW-1185">Reference proteome</keyword>
<protein>
    <recommendedName>
        <fullName evidence="4">ARCA protein</fullName>
    </recommendedName>
</protein>
<evidence type="ECO:0000313" key="2">
    <source>
        <dbReference type="EMBL" id="KAL1845456.1"/>
    </source>
</evidence>
<evidence type="ECO:0008006" key="4">
    <source>
        <dbReference type="Google" id="ProtNLM"/>
    </source>
</evidence>
<proteinExistence type="predicted"/>